<evidence type="ECO:0000313" key="2">
    <source>
        <dbReference type="EMBL" id="MBN0046793.1"/>
    </source>
</evidence>
<organism evidence="2 3">
    <name type="scientific">Streptomyces actuosus</name>
    <dbReference type="NCBI Taxonomy" id="1885"/>
    <lineage>
        <taxon>Bacteria</taxon>
        <taxon>Bacillati</taxon>
        <taxon>Actinomycetota</taxon>
        <taxon>Actinomycetes</taxon>
        <taxon>Kitasatosporales</taxon>
        <taxon>Streptomycetaceae</taxon>
        <taxon>Streptomyces</taxon>
    </lineage>
</organism>
<name>A0ABS2VUQ0_STRAS</name>
<accession>A0ABS2VUQ0</accession>
<dbReference type="Proteomes" id="UP000788262">
    <property type="component" value="Unassembled WGS sequence"/>
</dbReference>
<feature type="compositionally biased region" description="Low complexity" evidence="1">
    <location>
        <begin position="10"/>
        <end position="29"/>
    </location>
</feature>
<evidence type="ECO:0008006" key="4">
    <source>
        <dbReference type="Google" id="ProtNLM"/>
    </source>
</evidence>
<dbReference type="RefSeq" id="WP_205384931.1">
    <property type="nucleotide sequence ID" value="NZ_JAFFZS010000018.1"/>
</dbReference>
<protein>
    <recommendedName>
        <fullName evidence="4">Glycosyl transferase family 1 domain-containing protein</fullName>
    </recommendedName>
</protein>
<evidence type="ECO:0000256" key="1">
    <source>
        <dbReference type="SAM" id="MobiDB-lite"/>
    </source>
</evidence>
<reference evidence="2 3" key="1">
    <citation type="submission" date="2021-02" db="EMBL/GenBank/DDBJ databases">
        <title>Whole genome sequencing of Streptomyces actuosus VRA1.</title>
        <authorList>
            <person name="Sen G."/>
            <person name="Sen A."/>
        </authorList>
    </citation>
    <scope>NUCLEOTIDE SEQUENCE [LARGE SCALE GENOMIC DNA]</scope>
    <source>
        <strain evidence="2 3">VRA1</strain>
    </source>
</reference>
<dbReference type="EMBL" id="JAFFZS010000018">
    <property type="protein sequence ID" value="MBN0046793.1"/>
    <property type="molecule type" value="Genomic_DNA"/>
</dbReference>
<gene>
    <name evidence="2" type="ORF">JS756_22315</name>
</gene>
<feature type="region of interest" description="Disordered" evidence="1">
    <location>
        <begin position="1"/>
        <end position="53"/>
    </location>
</feature>
<keyword evidence="3" id="KW-1185">Reference proteome</keyword>
<proteinExistence type="predicted"/>
<evidence type="ECO:0000313" key="3">
    <source>
        <dbReference type="Proteomes" id="UP000788262"/>
    </source>
</evidence>
<sequence>MTSTAPAWVASRNSPSRAASSAATHASWRPSTGCGRVPCRTTGPPPSAGRTSATGLARGLHRLTSLPEARRALLAEAGQETVSSRFAVTEMAAALAHAYAETVHRT</sequence>
<comment type="caution">
    <text evidence="2">The sequence shown here is derived from an EMBL/GenBank/DDBJ whole genome shotgun (WGS) entry which is preliminary data.</text>
</comment>